<accession>G0UCS9</accession>
<organism evidence="1">
    <name type="scientific">Trypanosoma vivax (strain Y486)</name>
    <dbReference type="NCBI Taxonomy" id="1055687"/>
    <lineage>
        <taxon>Eukaryota</taxon>
        <taxon>Discoba</taxon>
        <taxon>Euglenozoa</taxon>
        <taxon>Kinetoplastea</taxon>
        <taxon>Metakinetoplastina</taxon>
        <taxon>Trypanosomatida</taxon>
        <taxon>Trypanosomatidae</taxon>
        <taxon>Trypanosoma</taxon>
        <taxon>Duttonella</taxon>
    </lineage>
</organism>
<reference evidence="1" key="1">
    <citation type="journal article" date="2012" name="Proc. Natl. Acad. Sci. U.S.A.">
        <title>Antigenic diversity is generated by distinct evolutionary mechanisms in African trypanosome species.</title>
        <authorList>
            <person name="Jackson A.P."/>
            <person name="Berry A."/>
            <person name="Aslett M."/>
            <person name="Allison H.C."/>
            <person name="Burton P."/>
            <person name="Vavrova-Anderson J."/>
            <person name="Brown R."/>
            <person name="Browne H."/>
            <person name="Corton N."/>
            <person name="Hauser H."/>
            <person name="Gamble J."/>
            <person name="Gilderthorp R."/>
            <person name="Marcello L."/>
            <person name="McQuillan J."/>
            <person name="Otto T.D."/>
            <person name="Quail M.A."/>
            <person name="Sanders M.J."/>
            <person name="van Tonder A."/>
            <person name="Ginger M.L."/>
            <person name="Field M.C."/>
            <person name="Barry J.D."/>
            <person name="Hertz-Fowler C."/>
            <person name="Berriman M."/>
        </authorList>
    </citation>
    <scope>NUCLEOTIDE SEQUENCE</scope>
    <source>
        <strain evidence="1">Y486</strain>
    </source>
</reference>
<evidence type="ECO:0000313" key="1">
    <source>
        <dbReference type="EMBL" id="CCC53639.1"/>
    </source>
</evidence>
<gene>
    <name evidence="1" type="ORF">TVY486_1111230</name>
</gene>
<dbReference type="VEuPathDB" id="TriTrypDB:TvY486_1111230"/>
<sequence>MVLSLPPFPLQTGDAKKDHAIAVDWPCVRESEGDKSNKTNSRCAPHYLIYIHIFFTSYEGAGACLETLGSGGVRGDKKTKGAFYFYFTCPLVCRSAHGIKRCSCVL</sequence>
<dbReference type="EMBL" id="HE573027">
    <property type="protein sequence ID" value="CCC53639.1"/>
    <property type="molecule type" value="Genomic_DNA"/>
</dbReference>
<protein>
    <submittedName>
        <fullName evidence="1">Uncharacterized protein</fullName>
    </submittedName>
</protein>
<dbReference type="AlphaFoldDB" id="G0UCS9"/>
<proteinExistence type="predicted"/>
<name>G0UCS9_TRYVY</name>